<dbReference type="PIRSF" id="PIRSF004789">
    <property type="entry name" value="DR1281"/>
    <property type="match status" value="1"/>
</dbReference>
<dbReference type="EMBL" id="UINC01014260">
    <property type="protein sequence ID" value="SVA60960.1"/>
    <property type="molecule type" value="Genomic_DNA"/>
</dbReference>
<dbReference type="SUPFAM" id="SSF56300">
    <property type="entry name" value="Metallo-dependent phosphatases"/>
    <property type="match status" value="1"/>
</dbReference>
<evidence type="ECO:0008006" key="2">
    <source>
        <dbReference type="Google" id="ProtNLM"/>
    </source>
</evidence>
<dbReference type="AlphaFoldDB" id="A0A381X8M0"/>
<proteinExistence type="predicted"/>
<dbReference type="GO" id="GO:0004113">
    <property type="term" value="F:2',3'-cyclic-nucleotide 3'-phosphodiesterase activity"/>
    <property type="evidence" value="ECO:0007669"/>
    <property type="project" value="TreeGrafter"/>
</dbReference>
<dbReference type="Pfam" id="PF13277">
    <property type="entry name" value="YmdB"/>
    <property type="match status" value="1"/>
</dbReference>
<dbReference type="Gene3D" id="3.60.21.10">
    <property type="match status" value="1"/>
</dbReference>
<name>A0A381X8M0_9ZZZZ</name>
<accession>A0A381X8M0</accession>
<dbReference type="NCBIfam" id="TIGR00282">
    <property type="entry name" value="TIGR00282 family metallophosphoesterase"/>
    <property type="match status" value="1"/>
</dbReference>
<dbReference type="PANTHER" id="PTHR36303">
    <property type="entry name" value="2',3'-CYCLIC-NUCLEOTIDE 2'-PHOSPHODIESTERASE"/>
    <property type="match status" value="1"/>
</dbReference>
<sequence>MKIIYLGDVVGKSGRTAVMKHLPILRETYNFDFLVLNGENAAHGFGITPRICEEFFEAGINVITLGNHAWDKREIMNYIQKENRLIRPLNYPENTPGKGSELYKTRSGDKIFVAQVMGCLFMEPLENPFNEVEKCLSKITLGVDVNCIILDIHAEATSEKMAMGQYLDGRVSMVIGSHSHIPTADTQILPGGTAYQTDAGMCGDYDSVIGMRKEPSVNRFVKKLDNQRLEPAEGEATVCGVLLETDDISGLAVRVHAIRVGGRLTATKTA</sequence>
<dbReference type="PANTHER" id="PTHR36303:SF1">
    <property type="entry name" value="2',3'-CYCLIC-NUCLEOTIDE 2'-PHOSPHODIESTERASE"/>
    <property type="match status" value="1"/>
</dbReference>
<reference evidence="1" key="1">
    <citation type="submission" date="2018-05" db="EMBL/GenBank/DDBJ databases">
        <authorList>
            <person name="Lanie J.A."/>
            <person name="Ng W.-L."/>
            <person name="Kazmierczak K.M."/>
            <person name="Andrzejewski T.M."/>
            <person name="Davidsen T.M."/>
            <person name="Wayne K.J."/>
            <person name="Tettelin H."/>
            <person name="Glass J.I."/>
            <person name="Rusch D."/>
            <person name="Podicherti R."/>
            <person name="Tsui H.-C.T."/>
            <person name="Winkler M.E."/>
        </authorList>
    </citation>
    <scope>NUCLEOTIDE SEQUENCE</scope>
</reference>
<dbReference type="InterPro" id="IPR029052">
    <property type="entry name" value="Metallo-depent_PP-like"/>
</dbReference>
<dbReference type="InterPro" id="IPR005235">
    <property type="entry name" value="YmdB-like"/>
</dbReference>
<dbReference type="CDD" id="cd07382">
    <property type="entry name" value="MPP_DR1281"/>
    <property type="match status" value="1"/>
</dbReference>
<gene>
    <name evidence="1" type="ORF">METZ01_LOCUS113814</name>
</gene>
<protein>
    <recommendedName>
        <fullName evidence="2">Calcineurin-like phosphoesterase domain-containing protein</fullName>
    </recommendedName>
</protein>
<evidence type="ECO:0000313" key="1">
    <source>
        <dbReference type="EMBL" id="SVA60960.1"/>
    </source>
</evidence>
<organism evidence="1">
    <name type="scientific">marine metagenome</name>
    <dbReference type="NCBI Taxonomy" id="408172"/>
    <lineage>
        <taxon>unclassified sequences</taxon>
        <taxon>metagenomes</taxon>
        <taxon>ecological metagenomes</taxon>
    </lineage>
</organism>